<evidence type="ECO:0000259" key="9">
    <source>
        <dbReference type="PROSITE" id="PS50262"/>
    </source>
</evidence>
<sequence length="365" mass="40292">MDVDVGGFLDQNTTYDYGDYEYKEDSESKGSKAVLIPVLYSVVSVVGLLGNVLLLVVLARKRQSWSISDIFISHLGVADILLLLTLPFWAVQAAHHSGWSCGGFLCKFSGAVFDINLYVGIFLLVCICLVHCLSIVHTTQLRFLKTPVFAHISCALVWVISLLLTIPDWIFLEAWKDEAKGRTLCAHIYSGSQLLSRLPHHILGFLLPAAILIICCSCMLISLQSKSKSPQKQRVITVILLMVVVFFLLWMPYNITLIVDTFRSRSKETQGGSSGNPSEGSLKAALIGTSALACVHACLRPLLYLSLCGNFRKRILATLRCTTVESKSSLWELGVGEEALPDQSHEREELKQMTNAKTQVPSAQC</sequence>
<dbReference type="GO" id="GO:0006955">
    <property type="term" value="P:immune response"/>
    <property type="evidence" value="ECO:0007669"/>
    <property type="project" value="TreeGrafter"/>
</dbReference>
<dbReference type="PANTHER" id="PTHR10489:SF671">
    <property type="entry name" value="C-X-C CHEMOKINE RECEPTOR TYPE 3"/>
    <property type="match status" value="1"/>
</dbReference>
<dbReference type="GO" id="GO:0019957">
    <property type="term" value="F:C-C chemokine binding"/>
    <property type="evidence" value="ECO:0007669"/>
    <property type="project" value="TreeGrafter"/>
</dbReference>
<dbReference type="GO" id="GO:0009897">
    <property type="term" value="C:external side of plasma membrane"/>
    <property type="evidence" value="ECO:0007669"/>
    <property type="project" value="TreeGrafter"/>
</dbReference>
<evidence type="ECO:0000313" key="13">
    <source>
        <dbReference type="RefSeq" id="XP_018527863.1"/>
    </source>
</evidence>
<dbReference type="InParanoid" id="A0A4W6BM62"/>
<evidence type="ECO:0000256" key="7">
    <source>
        <dbReference type="ARBA" id="ARBA00023224"/>
    </source>
</evidence>
<evidence type="ECO:0000256" key="5">
    <source>
        <dbReference type="ARBA" id="ARBA00023136"/>
    </source>
</evidence>
<dbReference type="GeneID" id="108880701"/>
<dbReference type="GO" id="GO:0060326">
    <property type="term" value="P:cell chemotaxis"/>
    <property type="evidence" value="ECO:0007669"/>
    <property type="project" value="TreeGrafter"/>
</dbReference>
<dbReference type="Proteomes" id="UP000314980">
    <property type="component" value="Unassembled WGS sequence"/>
</dbReference>
<protein>
    <submittedName>
        <fullName evidence="12 13">C-X-C chemokine receptor type 3</fullName>
    </submittedName>
</protein>
<gene>
    <name evidence="10 12 13" type="primary">LOC108880701</name>
</gene>
<dbReference type="PANTHER" id="PTHR10489">
    <property type="entry name" value="CELL ADHESION MOLECULE"/>
    <property type="match status" value="1"/>
</dbReference>
<dbReference type="RefSeq" id="XP_018527862.1">
    <property type="nucleotide sequence ID" value="XM_018672346.2"/>
</dbReference>
<dbReference type="GO" id="GO:0007204">
    <property type="term" value="P:positive regulation of cytosolic calcium ion concentration"/>
    <property type="evidence" value="ECO:0007669"/>
    <property type="project" value="TreeGrafter"/>
</dbReference>
<feature type="transmembrane region" description="Helical" evidence="8">
    <location>
        <begin position="202"/>
        <end position="223"/>
    </location>
</feature>
<evidence type="ECO:0000256" key="4">
    <source>
        <dbReference type="ARBA" id="ARBA00023040"/>
    </source>
</evidence>
<dbReference type="KEGG" id="lcf:108880701"/>
<keyword evidence="2 8" id="KW-0812">Transmembrane</keyword>
<keyword evidence="3 8" id="KW-1133">Transmembrane helix</keyword>
<evidence type="ECO:0000256" key="2">
    <source>
        <dbReference type="ARBA" id="ARBA00022692"/>
    </source>
</evidence>
<evidence type="ECO:0000256" key="6">
    <source>
        <dbReference type="ARBA" id="ARBA00023170"/>
    </source>
</evidence>
<proteinExistence type="predicted"/>
<reference evidence="11" key="1">
    <citation type="submission" date="2015-09" db="EMBL/GenBank/DDBJ databases">
        <authorList>
            <person name="Sai Rama Sridatta P."/>
        </authorList>
    </citation>
    <scope>NUCLEOTIDE SEQUENCE [LARGE SCALE GENOMIC DNA]</scope>
</reference>
<dbReference type="Proteomes" id="UP000694890">
    <property type="component" value="Linkage group LG15"/>
</dbReference>
<dbReference type="STRING" id="8187.ENSLCAP00010000152"/>
<name>A0A4W6BM62_LATCA</name>
<feature type="transmembrane region" description="Helical" evidence="8">
    <location>
        <begin position="70"/>
        <end position="90"/>
    </location>
</feature>
<dbReference type="AlphaFoldDB" id="A0A4W6BM62"/>
<dbReference type="SUPFAM" id="SSF81321">
    <property type="entry name" value="Family A G protein-coupled receptor-like"/>
    <property type="match status" value="1"/>
</dbReference>
<evidence type="ECO:0000256" key="1">
    <source>
        <dbReference type="ARBA" id="ARBA00004370"/>
    </source>
</evidence>
<dbReference type="GO" id="GO:0016493">
    <property type="term" value="F:C-C chemokine receptor activity"/>
    <property type="evidence" value="ECO:0007669"/>
    <property type="project" value="TreeGrafter"/>
</dbReference>
<keyword evidence="11" id="KW-1185">Reference proteome</keyword>
<dbReference type="Pfam" id="PF00001">
    <property type="entry name" value="7tm_1"/>
    <property type="match status" value="1"/>
</dbReference>
<dbReference type="RefSeq" id="XP_018527863.1">
    <property type="nucleotide sequence ID" value="XM_018672347.2"/>
</dbReference>
<keyword evidence="6 12" id="KW-0675">Receptor</keyword>
<evidence type="ECO:0000256" key="8">
    <source>
        <dbReference type="SAM" id="Phobius"/>
    </source>
</evidence>
<feature type="transmembrane region" description="Helical" evidence="8">
    <location>
        <begin position="148"/>
        <end position="172"/>
    </location>
</feature>
<dbReference type="Ensembl" id="ENSLCAT00010000170.1">
    <property type="protein sequence ID" value="ENSLCAP00010000152.1"/>
    <property type="gene ID" value="ENSLCAG00010000106.1"/>
</dbReference>
<keyword evidence="4" id="KW-0297">G-protein coupled receptor</keyword>
<accession>A0A4W6BM62</accession>
<dbReference type="OrthoDB" id="9818824at2759"/>
<dbReference type="InterPro" id="IPR017452">
    <property type="entry name" value="GPCR_Rhodpsn_7TM"/>
</dbReference>
<reference evidence="12 13" key="2">
    <citation type="submission" date="2025-04" db="UniProtKB">
        <authorList>
            <consortium name="RefSeq"/>
        </authorList>
    </citation>
    <scope>IDENTIFICATION</scope>
    <source>
        <tissue evidence="12 13">Brain</tissue>
    </source>
</reference>
<feature type="transmembrane region" description="Helical" evidence="8">
    <location>
        <begin position="117"/>
        <end position="136"/>
    </location>
</feature>
<dbReference type="InterPro" id="IPR050119">
    <property type="entry name" value="CCR1-9-like"/>
</dbReference>
<dbReference type="InterPro" id="IPR000276">
    <property type="entry name" value="GPCR_Rhodpsn"/>
</dbReference>
<feature type="transmembrane region" description="Helical" evidence="8">
    <location>
        <begin position="235"/>
        <end position="253"/>
    </location>
</feature>
<evidence type="ECO:0000313" key="11">
    <source>
        <dbReference type="Proteomes" id="UP000314980"/>
    </source>
</evidence>
<evidence type="ECO:0000256" key="3">
    <source>
        <dbReference type="ARBA" id="ARBA00022989"/>
    </source>
</evidence>
<keyword evidence="5 8" id="KW-0472">Membrane</keyword>
<reference evidence="10" key="3">
    <citation type="submission" date="2025-05" db="UniProtKB">
        <authorList>
            <consortium name="Ensembl"/>
        </authorList>
    </citation>
    <scope>IDENTIFICATION</scope>
</reference>
<evidence type="ECO:0000313" key="12">
    <source>
        <dbReference type="RefSeq" id="XP_018527862.1"/>
    </source>
</evidence>
<dbReference type="GO" id="GO:0019722">
    <property type="term" value="P:calcium-mediated signaling"/>
    <property type="evidence" value="ECO:0007669"/>
    <property type="project" value="TreeGrafter"/>
</dbReference>
<organism evidence="10 11">
    <name type="scientific">Lates calcarifer</name>
    <name type="common">Barramundi</name>
    <name type="synonym">Holocentrus calcarifer</name>
    <dbReference type="NCBI Taxonomy" id="8187"/>
    <lineage>
        <taxon>Eukaryota</taxon>
        <taxon>Metazoa</taxon>
        <taxon>Chordata</taxon>
        <taxon>Craniata</taxon>
        <taxon>Vertebrata</taxon>
        <taxon>Euteleostomi</taxon>
        <taxon>Actinopterygii</taxon>
        <taxon>Neopterygii</taxon>
        <taxon>Teleostei</taxon>
        <taxon>Neoteleostei</taxon>
        <taxon>Acanthomorphata</taxon>
        <taxon>Carangaria</taxon>
        <taxon>Carangaria incertae sedis</taxon>
        <taxon>Centropomidae</taxon>
        <taxon>Lates</taxon>
    </lineage>
</organism>
<dbReference type="Gene3D" id="1.20.1070.10">
    <property type="entry name" value="Rhodopsin 7-helix transmembrane proteins"/>
    <property type="match status" value="1"/>
</dbReference>
<keyword evidence="7" id="KW-0807">Transducer</keyword>
<comment type="subcellular location">
    <subcellularLocation>
        <location evidence="1">Membrane</location>
    </subcellularLocation>
</comment>
<dbReference type="GeneTree" id="ENSGT01050000244848"/>
<feature type="transmembrane region" description="Helical" evidence="8">
    <location>
        <begin position="284"/>
        <end position="305"/>
    </location>
</feature>
<feature type="transmembrane region" description="Helical" evidence="8">
    <location>
        <begin position="34"/>
        <end position="58"/>
    </location>
</feature>
<feature type="domain" description="G-protein coupled receptors family 1 profile" evidence="9">
    <location>
        <begin position="50"/>
        <end position="304"/>
    </location>
</feature>
<dbReference type="PRINTS" id="PR00237">
    <property type="entry name" value="GPCRRHODOPSN"/>
</dbReference>
<evidence type="ECO:0000313" key="10">
    <source>
        <dbReference type="Ensembl" id="ENSLCAP00010000152.1"/>
    </source>
</evidence>
<dbReference type="PROSITE" id="PS50262">
    <property type="entry name" value="G_PROTEIN_RECEP_F1_2"/>
    <property type="match status" value="1"/>
</dbReference>